<dbReference type="InterPro" id="IPR017438">
    <property type="entry name" value="ATP-NAD_kinase_N"/>
</dbReference>
<keyword evidence="8" id="KW-0067">ATP-binding</keyword>
<dbReference type="GO" id="GO:0046872">
    <property type="term" value="F:metal ion binding"/>
    <property type="evidence" value="ECO:0007669"/>
    <property type="project" value="UniProtKB-KW"/>
</dbReference>
<feature type="domain" description="DAGKc" evidence="13">
    <location>
        <begin position="12"/>
        <end position="142"/>
    </location>
</feature>
<evidence type="ECO:0000256" key="5">
    <source>
        <dbReference type="ARBA" id="ARBA00022723"/>
    </source>
</evidence>
<dbReference type="AlphaFoldDB" id="A0A846XJ89"/>
<evidence type="ECO:0000256" key="4">
    <source>
        <dbReference type="ARBA" id="ARBA00022679"/>
    </source>
</evidence>
<dbReference type="RefSeq" id="WP_068046284.1">
    <property type="nucleotide sequence ID" value="NZ_JAAXOO010000004.1"/>
</dbReference>
<sequence>MTEAGGHGADIREVRTVAVVTNPSAGQGRSRDAAHAIMEQLSRDGIEILEIHAPSAAETREQLRATLAAGPPDAVVCVGGDGLVSTILDPLAHTTVPLALLPAGTGNDLARELGISDDPRAAADLLRRGSVRTIDLGRLEPSGHESMWFATVACTGYDARVTLRANRMRRPRGRLRYTFAAVAEIAHGTSVPYRIELGRDRSDPVVETEALLVAVGNTSTYGGGMRICPDAVCDDGLLDVTVVGKVSHLEMLRILPALSAGKRIEHPAVSQYRVESVRLSAPDAPATADGEPAGHLPVTLRIAPRALTVLC</sequence>
<evidence type="ECO:0000256" key="10">
    <source>
        <dbReference type="ARBA" id="ARBA00023098"/>
    </source>
</evidence>
<evidence type="ECO:0000313" key="14">
    <source>
        <dbReference type="EMBL" id="NKY34730.1"/>
    </source>
</evidence>
<dbReference type="GO" id="GO:0005886">
    <property type="term" value="C:plasma membrane"/>
    <property type="evidence" value="ECO:0007669"/>
    <property type="project" value="TreeGrafter"/>
</dbReference>
<evidence type="ECO:0000256" key="2">
    <source>
        <dbReference type="ARBA" id="ARBA00005983"/>
    </source>
</evidence>
<keyword evidence="11" id="KW-0594">Phospholipid biosynthesis</keyword>
<dbReference type="InterPro" id="IPR050187">
    <property type="entry name" value="Lipid_Phosphate_FormReg"/>
</dbReference>
<keyword evidence="5" id="KW-0479">Metal-binding</keyword>
<evidence type="ECO:0000256" key="12">
    <source>
        <dbReference type="ARBA" id="ARBA00023264"/>
    </source>
</evidence>
<dbReference type="GO" id="GO:0004143">
    <property type="term" value="F:ATP-dependent diacylglycerol kinase activity"/>
    <property type="evidence" value="ECO:0007669"/>
    <property type="project" value="TreeGrafter"/>
</dbReference>
<dbReference type="PANTHER" id="PTHR12358">
    <property type="entry name" value="SPHINGOSINE KINASE"/>
    <property type="match status" value="1"/>
</dbReference>
<dbReference type="InterPro" id="IPR045540">
    <property type="entry name" value="YegS/DAGK_C"/>
</dbReference>
<dbReference type="SMART" id="SM00046">
    <property type="entry name" value="DAGKc"/>
    <property type="match status" value="1"/>
</dbReference>
<evidence type="ECO:0000313" key="15">
    <source>
        <dbReference type="Proteomes" id="UP000565715"/>
    </source>
</evidence>
<dbReference type="Gene3D" id="2.60.200.40">
    <property type="match status" value="1"/>
</dbReference>
<dbReference type="EMBL" id="JAAXOO010000004">
    <property type="protein sequence ID" value="NKY34730.1"/>
    <property type="molecule type" value="Genomic_DNA"/>
</dbReference>
<evidence type="ECO:0000256" key="6">
    <source>
        <dbReference type="ARBA" id="ARBA00022741"/>
    </source>
</evidence>
<dbReference type="NCBIfam" id="TIGR00147">
    <property type="entry name" value="YegS/Rv2252/BmrU family lipid kinase"/>
    <property type="match status" value="1"/>
</dbReference>
<evidence type="ECO:0000256" key="1">
    <source>
        <dbReference type="ARBA" id="ARBA00001946"/>
    </source>
</evidence>
<dbReference type="InterPro" id="IPR005218">
    <property type="entry name" value="Diacylglycerol/lipid_kinase"/>
</dbReference>
<dbReference type="Pfam" id="PF00781">
    <property type="entry name" value="DAGK_cat"/>
    <property type="match status" value="1"/>
</dbReference>
<dbReference type="SUPFAM" id="SSF111331">
    <property type="entry name" value="NAD kinase/diacylglycerol kinase-like"/>
    <property type="match status" value="1"/>
</dbReference>
<dbReference type="PROSITE" id="PS50146">
    <property type="entry name" value="DAGK"/>
    <property type="match status" value="1"/>
</dbReference>
<dbReference type="GO" id="GO:0005524">
    <property type="term" value="F:ATP binding"/>
    <property type="evidence" value="ECO:0007669"/>
    <property type="project" value="UniProtKB-KW"/>
</dbReference>
<evidence type="ECO:0000256" key="8">
    <source>
        <dbReference type="ARBA" id="ARBA00022840"/>
    </source>
</evidence>
<accession>A0A846XJ89</accession>
<keyword evidence="15" id="KW-1185">Reference proteome</keyword>
<keyword evidence="7 14" id="KW-0418">Kinase</keyword>
<keyword evidence="6" id="KW-0547">Nucleotide-binding</keyword>
<proteinExistence type="inferred from homology"/>
<keyword evidence="10" id="KW-0443">Lipid metabolism</keyword>
<name>A0A846XJ89_9NOCA</name>
<gene>
    <name evidence="14" type="ORF">HGA13_16850</name>
</gene>
<evidence type="ECO:0000256" key="11">
    <source>
        <dbReference type="ARBA" id="ARBA00023209"/>
    </source>
</evidence>
<dbReference type="InterPro" id="IPR001206">
    <property type="entry name" value="Diacylglycerol_kinase_cat_dom"/>
</dbReference>
<evidence type="ECO:0000256" key="9">
    <source>
        <dbReference type="ARBA" id="ARBA00022842"/>
    </source>
</evidence>
<dbReference type="PANTHER" id="PTHR12358:SF106">
    <property type="entry name" value="LIPID KINASE YEGS"/>
    <property type="match status" value="1"/>
</dbReference>
<comment type="similarity">
    <text evidence="2">Belongs to the diacylglycerol/lipid kinase family.</text>
</comment>
<protein>
    <submittedName>
        <fullName evidence="14">YegS/Rv2252/BmrU family lipid kinase</fullName>
    </submittedName>
</protein>
<dbReference type="GO" id="GO:0008654">
    <property type="term" value="P:phospholipid biosynthetic process"/>
    <property type="evidence" value="ECO:0007669"/>
    <property type="project" value="UniProtKB-KW"/>
</dbReference>
<organism evidence="14 15">
    <name type="scientific">Nocardia speluncae</name>
    <dbReference type="NCBI Taxonomy" id="419477"/>
    <lineage>
        <taxon>Bacteria</taxon>
        <taxon>Bacillati</taxon>
        <taxon>Actinomycetota</taxon>
        <taxon>Actinomycetes</taxon>
        <taxon>Mycobacteriales</taxon>
        <taxon>Nocardiaceae</taxon>
        <taxon>Nocardia</taxon>
    </lineage>
</organism>
<reference evidence="14 15" key="1">
    <citation type="submission" date="2020-04" db="EMBL/GenBank/DDBJ databases">
        <title>MicrobeNet Type strains.</title>
        <authorList>
            <person name="Nicholson A.C."/>
        </authorList>
    </citation>
    <scope>NUCLEOTIDE SEQUENCE [LARGE SCALE GENOMIC DNA]</scope>
    <source>
        <strain evidence="14 15">DSM 45078</strain>
    </source>
</reference>
<dbReference type="InterPro" id="IPR016064">
    <property type="entry name" value="NAD/diacylglycerol_kinase_sf"/>
</dbReference>
<dbReference type="Pfam" id="PF19279">
    <property type="entry name" value="YegS_C"/>
    <property type="match status" value="1"/>
</dbReference>
<keyword evidence="3" id="KW-0444">Lipid biosynthesis</keyword>
<evidence type="ECO:0000259" key="13">
    <source>
        <dbReference type="PROSITE" id="PS50146"/>
    </source>
</evidence>
<comment type="caution">
    <text evidence="14">The sequence shown here is derived from an EMBL/GenBank/DDBJ whole genome shotgun (WGS) entry which is preliminary data.</text>
</comment>
<keyword evidence="12" id="KW-1208">Phospholipid metabolism</keyword>
<keyword evidence="4" id="KW-0808">Transferase</keyword>
<evidence type="ECO:0000256" key="3">
    <source>
        <dbReference type="ARBA" id="ARBA00022516"/>
    </source>
</evidence>
<evidence type="ECO:0000256" key="7">
    <source>
        <dbReference type="ARBA" id="ARBA00022777"/>
    </source>
</evidence>
<comment type="cofactor">
    <cofactor evidence="1">
        <name>Mg(2+)</name>
        <dbReference type="ChEBI" id="CHEBI:18420"/>
    </cofactor>
</comment>
<keyword evidence="9" id="KW-0460">Magnesium</keyword>
<dbReference type="Gene3D" id="3.40.50.10330">
    <property type="entry name" value="Probable inorganic polyphosphate/atp-NAD kinase, domain 1"/>
    <property type="match status" value="1"/>
</dbReference>
<dbReference type="Proteomes" id="UP000565715">
    <property type="component" value="Unassembled WGS sequence"/>
</dbReference>